<dbReference type="AlphaFoldDB" id="B6JZ34"/>
<dbReference type="OMA" id="INLMKGV"/>
<keyword evidence="11" id="KW-1185">Reference proteome</keyword>
<dbReference type="SUPFAM" id="SSF48225">
    <property type="entry name" value="Seven-hairpin glycosidases"/>
    <property type="match status" value="1"/>
</dbReference>
<evidence type="ECO:0000256" key="8">
    <source>
        <dbReference type="SAM" id="SignalP"/>
    </source>
</evidence>
<dbReference type="GO" id="GO:0097466">
    <property type="term" value="P:ubiquitin-dependent glycoprotein ERAD pathway"/>
    <property type="evidence" value="ECO:0007669"/>
    <property type="project" value="EnsemblFungi"/>
</dbReference>
<dbReference type="GeneID" id="7048039"/>
<comment type="subcellular location">
    <subcellularLocation>
        <location evidence="1">Endoplasmic reticulum</location>
    </subcellularLocation>
</comment>
<dbReference type="PANTHER" id="PTHR45679">
    <property type="entry name" value="ER DEGRADATION-ENHANCING ALPHA-MANNOSIDASE-LIKE PROTEIN 2"/>
    <property type="match status" value="1"/>
</dbReference>
<evidence type="ECO:0000313" key="11">
    <source>
        <dbReference type="Proteomes" id="UP000001744"/>
    </source>
</evidence>
<sequence>MKHLYALVTAGISLLLWFSVVKCESLYMTKERRLQLRDNVREMFHHGYDGYLTHAFPADELKPISCTGAGPDRSNPANIGINDSCGDYLLTLIDVLDTLVVFNDKNGFRDAVSRVIKHLDFDKNVKVQVFEANIRILGGLLSAHIFASSDDYGFRVPDYNGELLSLAVDLGERLLKAFRTPTAIPYARVNLKYGIPFMETHETCAAGAGSLVLEFSLLSSLTGDERFSEAAIGAFQEVWRRRSHINLLGNSIDISTGNWIYPVAGVGAGIDSMYEYALKSFVLLGNIEFYEVWKLSLKAIMQYMAPVDNFYLQNVFIANGHRVNTWIDSLSAYFPGLLVLSGDVELAQRQHLFFYAVFTKFGQLPERYDYMTREIELDGYPLRPEFIESTYYLYRATGDDFYLRVGEQIIEQLQKLRTSCGFATLSSITKQTLSDRMESFFLSETLKYLYLLFDFENTFHALSSNFLFTTEGHLFPVLSIDHTSSNAELGFMDLKCSSHSVTYDPFASDSIISRPEYYYVFHLVNATAPTYLTSAPNAVSMAPTFLQGVDFIYAPGAPFSEDTILRTNNGILLFDLKGIKIRLLQYEADSYTISKVGPFTLRDNESVFIDDPSYEKYVKQGYLKFNDSLMYLHEVASENREPVSMLHMGSPPIQHIPSRLQVVYLDDDLCSRPKQNLRPAYAYVVSSNECQWTRKAKNAYGAGLLVIHDSTKNESLQHTEADVFVHKNPFEWEQEEDDEDDDDTVLPFMNYFLKSHIAPTIYITQEIDWLQENAFISLEDSWTDSAAFFQGVPISNMFLKKQTRFHLNDVEF</sequence>
<dbReference type="EC" id="3.2.1.-" evidence="7"/>
<evidence type="ECO:0000256" key="6">
    <source>
        <dbReference type="PIRSR" id="PIRSR601382-2"/>
    </source>
</evidence>
<keyword evidence="6" id="KW-0479">Metal-binding</keyword>
<feature type="signal peptide" evidence="8">
    <location>
        <begin position="1"/>
        <end position="23"/>
    </location>
</feature>
<gene>
    <name evidence="10" type="primary">mnl1</name>
    <name evidence="9" type="ORF">SJAG_01858</name>
</gene>
<keyword evidence="3" id="KW-0256">Endoplasmic reticulum</keyword>
<proteinExistence type="inferred from homology"/>
<keyword evidence="7" id="KW-0326">Glycosidase</keyword>
<dbReference type="STRING" id="402676.B6JZ34"/>
<protein>
    <recommendedName>
        <fullName evidence="7">alpha-1,2-Mannosidase</fullName>
        <ecNumber evidence="7">3.2.1.-</ecNumber>
    </recommendedName>
</protein>
<dbReference type="GO" id="GO:0005509">
    <property type="term" value="F:calcium ion binding"/>
    <property type="evidence" value="ECO:0007669"/>
    <property type="project" value="InterPro"/>
</dbReference>
<organism evidence="9 11">
    <name type="scientific">Schizosaccharomyces japonicus (strain yFS275 / FY16936)</name>
    <name type="common">Fission yeast</name>
    <dbReference type="NCBI Taxonomy" id="402676"/>
    <lineage>
        <taxon>Eukaryota</taxon>
        <taxon>Fungi</taxon>
        <taxon>Dikarya</taxon>
        <taxon>Ascomycota</taxon>
        <taxon>Taphrinomycotina</taxon>
        <taxon>Schizosaccharomycetes</taxon>
        <taxon>Schizosaccharomycetales</taxon>
        <taxon>Schizosaccharomycetaceae</taxon>
        <taxon>Schizosaccharomyces</taxon>
    </lineage>
</organism>
<dbReference type="Pfam" id="PF01532">
    <property type="entry name" value="Glyco_hydro_47"/>
    <property type="match status" value="1"/>
</dbReference>
<keyword evidence="6" id="KW-0106">Calcium</keyword>
<dbReference type="GO" id="GO:0004571">
    <property type="term" value="F:mannosyl-oligosaccharide 1,2-alpha-mannosidase activity"/>
    <property type="evidence" value="ECO:0007669"/>
    <property type="project" value="InterPro"/>
</dbReference>
<dbReference type="JaponicusDB" id="SJAG_01858">
    <property type="gene designation" value="mnl1"/>
</dbReference>
<feature type="active site" description="Proton donor" evidence="5">
    <location>
        <position position="131"/>
    </location>
</feature>
<evidence type="ECO:0000313" key="9">
    <source>
        <dbReference type="EMBL" id="EEB06802.1"/>
    </source>
</evidence>
<dbReference type="InterPro" id="IPR036026">
    <property type="entry name" value="Seven-hairpin_glycosidases"/>
</dbReference>
<reference evidence="9 11" key="1">
    <citation type="journal article" date="2011" name="Science">
        <title>Comparative functional genomics of the fission yeasts.</title>
        <authorList>
            <person name="Rhind N."/>
            <person name="Chen Z."/>
            <person name="Yassour M."/>
            <person name="Thompson D.A."/>
            <person name="Haas B.J."/>
            <person name="Habib N."/>
            <person name="Wapinski I."/>
            <person name="Roy S."/>
            <person name="Lin M.F."/>
            <person name="Heiman D.I."/>
            <person name="Young S.K."/>
            <person name="Furuya K."/>
            <person name="Guo Y."/>
            <person name="Pidoux A."/>
            <person name="Chen H.M."/>
            <person name="Robbertse B."/>
            <person name="Goldberg J.M."/>
            <person name="Aoki K."/>
            <person name="Bayne E.H."/>
            <person name="Berlin A.M."/>
            <person name="Desjardins C.A."/>
            <person name="Dobbs E."/>
            <person name="Dukaj L."/>
            <person name="Fan L."/>
            <person name="FitzGerald M.G."/>
            <person name="French C."/>
            <person name="Gujja S."/>
            <person name="Hansen K."/>
            <person name="Keifenheim D."/>
            <person name="Levin J.Z."/>
            <person name="Mosher R.A."/>
            <person name="Mueller C.A."/>
            <person name="Pfiffner J."/>
            <person name="Priest M."/>
            <person name="Russ C."/>
            <person name="Smialowska A."/>
            <person name="Swoboda P."/>
            <person name="Sykes S.M."/>
            <person name="Vaughn M."/>
            <person name="Vengrova S."/>
            <person name="Yoder R."/>
            <person name="Zeng Q."/>
            <person name="Allshire R."/>
            <person name="Baulcombe D."/>
            <person name="Birren B.W."/>
            <person name="Brown W."/>
            <person name="Ekwall K."/>
            <person name="Kellis M."/>
            <person name="Leatherwood J."/>
            <person name="Levin H."/>
            <person name="Margalit H."/>
            <person name="Martienssen R."/>
            <person name="Nieduszynski C.A."/>
            <person name="Spatafora J.W."/>
            <person name="Friedman N."/>
            <person name="Dalgaard J.Z."/>
            <person name="Baumann P."/>
            <person name="Niki H."/>
            <person name="Regev A."/>
            <person name="Nusbaum C."/>
        </authorList>
    </citation>
    <scope>NUCLEOTIDE SEQUENCE [LARGE SCALE GENOMIC DNA]</scope>
    <source>
        <strain evidence="11">yFS275 / FY16936</strain>
    </source>
</reference>
<feature type="chain" id="PRO_5002847328" description="alpha-1,2-Mannosidase" evidence="8">
    <location>
        <begin position="24"/>
        <end position="812"/>
    </location>
</feature>
<keyword evidence="4" id="KW-0325">Glycoprotein</keyword>
<dbReference type="GO" id="GO:1904380">
    <property type="term" value="P:endoplasmic reticulum mannose trimming"/>
    <property type="evidence" value="ECO:0007669"/>
    <property type="project" value="InterPro"/>
</dbReference>
<dbReference type="Proteomes" id="UP000001744">
    <property type="component" value="Unassembled WGS sequence"/>
</dbReference>
<dbReference type="RefSeq" id="XP_002173095.1">
    <property type="nucleotide sequence ID" value="XM_002173059.2"/>
</dbReference>
<keyword evidence="7" id="KW-0378">Hydrolase</keyword>
<dbReference type="eggNOG" id="KOG2429">
    <property type="taxonomic scope" value="Eukaryota"/>
</dbReference>
<dbReference type="InterPro" id="IPR012341">
    <property type="entry name" value="6hp_glycosidase-like_sf"/>
</dbReference>
<feature type="active site" evidence="5">
    <location>
        <position position="385"/>
    </location>
</feature>
<feature type="active site" description="Proton donor" evidence="5">
    <location>
        <position position="366"/>
    </location>
</feature>
<dbReference type="EMBL" id="KE651168">
    <property type="protein sequence ID" value="EEB06802.1"/>
    <property type="molecule type" value="Genomic_DNA"/>
</dbReference>
<dbReference type="InterPro" id="IPR044674">
    <property type="entry name" value="EDEM1/2/3"/>
</dbReference>
<name>B6JZ34_SCHJY</name>
<dbReference type="HOGENOM" id="CLU_003818_2_1_1"/>
<feature type="binding site" evidence="6">
    <location>
        <position position="470"/>
    </location>
    <ligand>
        <name>Ca(2+)</name>
        <dbReference type="ChEBI" id="CHEBI:29108"/>
    </ligand>
</feature>
<keyword evidence="8" id="KW-0732">Signal</keyword>
<dbReference type="InterPro" id="IPR001382">
    <property type="entry name" value="Glyco_hydro_47"/>
</dbReference>
<dbReference type="GO" id="GO:0016020">
    <property type="term" value="C:membrane"/>
    <property type="evidence" value="ECO:0007669"/>
    <property type="project" value="InterPro"/>
</dbReference>
<evidence type="ECO:0000256" key="5">
    <source>
        <dbReference type="PIRSR" id="PIRSR601382-1"/>
    </source>
</evidence>
<comment type="cofactor">
    <cofactor evidence="6">
        <name>Ca(2+)</name>
        <dbReference type="ChEBI" id="CHEBI:29108"/>
    </cofactor>
</comment>
<evidence type="ECO:0000256" key="4">
    <source>
        <dbReference type="ARBA" id="ARBA00023180"/>
    </source>
</evidence>
<evidence type="ECO:0000256" key="1">
    <source>
        <dbReference type="ARBA" id="ARBA00004240"/>
    </source>
</evidence>
<evidence type="ECO:0000313" key="10">
    <source>
        <dbReference type="JaponicusDB" id="SJAG_01858"/>
    </source>
</evidence>
<accession>B6JZ34</accession>
<dbReference type="PRINTS" id="PR00747">
    <property type="entry name" value="GLYHDRLASE47"/>
</dbReference>
<dbReference type="GO" id="GO:0044322">
    <property type="term" value="C:endoplasmic reticulum quality control compartment"/>
    <property type="evidence" value="ECO:0007669"/>
    <property type="project" value="GOC"/>
</dbReference>
<dbReference type="Gene3D" id="1.50.10.10">
    <property type="match status" value="1"/>
</dbReference>
<comment type="similarity">
    <text evidence="2 7">Belongs to the glycosyl hydrolase 47 family.</text>
</comment>
<dbReference type="GO" id="GO:0005975">
    <property type="term" value="P:carbohydrate metabolic process"/>
    <property type="evidence" value="ECO:0007669"/>
    <property type="project" value="InterPro"/>
</dbReference>
<evidence type="ECO:0000256" key="7">
    <source>
        <dbReference type="RuleBase" id="RU361193"/>
    </source>
</evidence>
<feature type="active site" evidence="5">
    <location>
        <position position="271"/>
    </location>
</feature>
<evidence type="ECO:0000256" key="3">
    <source>
        <dbReference type="ARBA" id="ARBA00022824"/>
    </source>
</evidence>
<dbReference type="OrthoDB" id="8118055at2759"/>
<dbReference type="VEuPathDB" id="FungiDB:SJAG_01858"/>
<evidence type="ECO:0000256" key="2">
    <source>
        <dbReference type="ARBA" id="ARBA00007658"/>
    </source>
</evidence>
<dbReference type="PANTHER" id="PTHR45679:SF5">
    <property type="entry name" value="ER DEGRADATION-ENHANCING ALPHA-MANNOSIDASE-LIKE PROTEIN 1"/>
    <property type="match status" value="1"/>
</dbReference>